<feature type="transmembrane region" description="Helical" evidence="1">
    <location>
        <begin position="7"/>
        <end position="30"/>
    </location>
</feature>
<reference evidence="4 6" key="1">
    <citation type="submission" date="2023-10" db="EMBL/GenBank/DDBJ databases">
        <title>Rubellicoccus peritrichatus gen. nov., sp. nov., isolated from an algae of coral reef tank.</title>
        <authorList>
            <person name="Luo J."/>
        </authorList>
    </citation>
    <scope>NUCLEOTIDE SEQUENCE [LARGE SCALE GENOMIC DNA]</scope>
    <source>
        <strain evidence="4 6">CR14</strain>
    </source>
</reference>
<dbReference type="KEGG" id="puo:RZN69_18155"/>
<dbReference type="EMBL" id="CP136920">
    <property type="protein sequence ID" value="WOO40549.1"/>
    <property type="molecule type" value="Genomic_DNA"/>
</dbReference>
<accession>A0AAQ3L6L9</accession>
<gene>
    <name evidence="2" type="ORF">RZN69_17415</name>
    <name evidence="3" type="ORF">RZN69_17660</name>
    <name evidence="4" type="ORF">RZN69_17905</name>
    <name evidence="5" type="ORF">RZN69_18155</name>
</gene>
<feature type="transmembrane region" description="Helical" evidence="1">
    <location>
        <begin position="36"/>
        <end position="56"/>
    </location>
</feature>
<protein>
    <submittedName>
        <fullName evidence="4">Uncharacterized protein</fullName>
    </submittedName>
</protein>
<keyword evidence="1" id="KW-0472">Membrane</keyword>
<evidence type="ECO:0000313" key="6">
    <source>
        <dbReference type="Proteomes" id="UP001304300"/>
    </source>
</evidence>
<dbReference type="Proteomes" id="UP001304300">
    <property type="component" value="Chromosome"/>
</dbReference>
<evidence type="ECO:0000313" key="4">
    <source>
        <dbReference type="EMBL" id="WOO40499.1"/>
    </source>
</evidence>
<sequence length="59" mass="6301">MEILRCIFGLVISVLGVGFVLTGSIGMFAYVLRGQFAETVLFLAALLIGLLMILTAKPV</sequence>
<dbReference type="KEGG" id="puo:RZN69_17905"/>
<dbReference type="EMBL" id="CP136920">
    <property type="protein sequence ID" value="WOO40401.1"/>
    <property type="molecule type" value="Genomic_DNA"/>
</dbReference>
<keyword evidence="1" id="KW-0812">Transmembrane</keyword>
<evidence type="ECO:0000313" key="3">
    <source>
        <dbReference type="EMBL" id="WOO40450.1"/>
    </source>
</evidence>
<organism evidence="4 6">
    <name type="scientific">Rubellicoccus peritrichatus</name>
    <dbReference type="NCBI Taxonomy" id="3080537"/>
    <lineage>
        <taxon>Bacteria</taxon>
        <taxon>Pseudomonadati</taxon>
        <taxon>Verrucomicrobiota</taxon>
        <taxon>Opitutia</taxon>
        <taxon>Puniceicoccales</taxon>
        <taxon>Cerasicoccaceae</taxon>
        <taxon>Rubellicoccus</taxon>
    </lineage>
</organism>
<keyword evidence="6" id="KW-1185">Reference proteome</keyword>
<dbReference type="AlphaFoldDB" id="A0AAQ3L6L9"/>
<evidence type="ECO:0000313" key="5">
    <source>
        <dbReference type="EMBL" id="WOO40549.1"/>
    </source>
</evidence>
<name>A0AAQ3L6L9_9BACT</name>
<dbReference type="EMBL" id="CP136920">
    <property type="protein sequence ID" value="WOO40499.1"/>
    <property type="molecule type" value="Genomic_DNA"/>
</dbReference>
<evidence type="ECO:0000256" key="1">
    <source>
        <dbReference type="SAM" id="Phobius"/>
    </source>
</evidence>
<dbReference type="RefSeq" id="WP_317832632.1">
    <property type="nucleotide sequence ID" value="NZ_CP136920.1"/>
</dbReference>
<dbReference type="EMBL" id="CP136920">
    <property type="protein sequence ID" value="WOO40450.1"/>
    <property type="molecule type" value="Genomic_DNA"/>
</dbReference>
<dbReference type="KEGG" id="puo:RZN69_17660"/>
<proteinExistence type="predicted"/>
<keyword evidence="1" id="KW-1133">Transmembrane helix</keyword>
<evidence type="ECO:0000313" key="2">
    <source>
        <dbReference type="EMBL" id="WOO40401.1"/>
    </source>
</evidence>
<dbReference type="KEGG" id="puo:RZN69_17415"/>